<proteinExistence type="predicted"/>
<dbReference type="AlphaFoldDB" id="A0AAD3T941"/>
<organism evidence="1 2">
    <name type="scientific">Nepenthes gracilis</name>
    <name type="common">Slender pitcher plant</name>
    <dbReference type="NCBI Taxonomy" id="150966"/>
    <lineage>
        <taxon>Eukaryota</taxon>
        <taxon>Viridiplantae</taxon>
        <taxon>Streptophyta</taxon>
        <taxon>Embryophyta</taxon>
        <taxon>Tracheophyta</taxon>
        <taxon>Spermatophyta</taxon>
        <taxon>Magnoliopsida</taxon>
        <taxon>eudicotyledons</taxon>
        <taxon>Gunneridae</taxon>
        <taxon>Pentapetalae</taxon>
        <taxon>Caryophyllales</taxon>
        <taxon>Nepenthaceae</taxon>
        <taxon>Nepenthes</taxon>
    </lineage>
</organism>
<evidence type="ECO:0000313" key="1">
    <source>
        <dbReference type="EMBL" id="GMH24287.1"/>
    </source>
</evidence>
<keyword evidence="2" id="KW-1185">Reference proteome</keyword>
<accession>A0AAD3T941</accession>
<protein>
    <submittedName>
        <fullName evidence="1">Uncharacterized protein</fullName>
    </submittedName>
</protein>
<name>A0AAD3T941_NEPGR</name>
<reference evidence="1" key="1">
    <citation type="submission" date="2023-05" db="EMBL/GenBank/DDBJ databases">
        <title>Nepenthes gracilis genome sequencing.</title>
        <authorList>
            <person name="Fukushima K."/>
        </authorList>
    </citation>
    <scope>NUCLEOTIDE SEQUENCE</scope>
    <source>
        <strain evidence="1">SING2019-196</strain>
    </source>
</reference>
<dbReference type="Proteomes" id="UP001279734">
    <property type="component" value="Unassembled WGS sequence"/>
</dbReference>
<comment type="caution">
    <text evidence="1">The sequence shown here is derived from an EMBL/GenBank/DDBJ whole genome shotgun (WGS) entry which is preliminary data.</text>
</comment>
<gene>
    <name evidence="1" type="ORF">Nepgr_026130</name>
</gene>
<evidence type="ECO:0000313" key="2">
    <source>
        <dbReference type="Proteomes" id="UP001279734"/>
    </source>
</evidence>
<sequence length="88" mass="9514">MMKTEGYGLGIANFNPSLESSLDLQPLTTLVATWFVGSSLGIQATAKQVNMDICNIGPFVIAFYSRSQHLQGRCKSCSKVKIVAVAYP</sequence>
<dbReference type="EMBL" id="BSYO01000027">
    <property type="protein sequence ID" value="GMH24287.1"/>
    <property type="molecule type" value="Genomic_DNA"/>
</dbReference>